<evidence type="ECO:0000256" key="1">
    <source>
        <dbReference type="SAM" id="Phobius"/>
    </source>
</evidence>
<keyword evidence="3" id="KW-0012">Acyltransferase</keyword>
<dbReference type="EMBL" id="QYRN01000004">
    <property type="protein sequence ID" value="RIY01317.1"/>
    <property type="molecule type" value="Genomic_DNA"/>
</dbReference>
<reference evidence="4" key="1">
    <citation type="submission" date="2018-09" db="EMBL/GenBank/DDBJ databases">
        <authorList>
            <person name="Tuo L."/>
        </authorList>
    </citation>
    <scope>NUCLEOTIDE SEQUENCE [LARGE SCALE GENOMIC DNA]</scope>
    <source>
        <strain evidence="4">M2BS4Y-1</strain>
    </source>
</reference>
<feature type="transmembrane region" description="Helical" evidence="1">
    <location>
        <begin position="147"/>
        <end position="166"/>
    </location>
</feature>
<dbReference type="PANTHER" id="PTHR23028">
    <property type="entry name" value="ACETYLTRANSFERASE"/>
    <property type="match status" value="1"/>
</dbReference>
<evidence type="ECO:0000259" key="2">
    <source>
        <dbReference type="Pfam" id="PF01757"/>
    </source>
</evidence>
<keyword evidence="1" id="KW-1133">Transmembrane helix</keyword>
<dbReference type="RefSeq" id="WP_119539483.1">
    <property type="nucleotide sequence ID" value="NZ_QYRN01000004.1"/>
</dbReference>
<accession>A0A3A1WMU1</accession>
<organism evidence="3 4">
    <name type="scientific">Aureimonas flava</name>
    <dbReference type="NCBI Taxonomy" id="2320271"/>
    <lineage>
        <taxon>Bacteria</taxon>
        <taxon>Pseudomonadati</taxon>
        <taxon>Pseudomonadota</taxon>
        <taxon>Alphaproteobacteria</taxon>
        <taxon>Hyphomicrobiales</taxon>
        <taxon>Aurantimonadaceae</taxon>
        <taxon>Aureimonas</taxon>
    </lineage>
</organism>
<feature type="transmembrane region" description="Helical" evidence="1">
    <location>
        <begin position="202"/>
        <end position="224"/>
    </location>
</feature>
<dbReference type="OrthoDB" id="9767863at2"/>
<feature type="transmembrane region" description="Helical" evidence="1">
    <location>
        <begin position="313"/>
        <end position="337"/>
    </location>
</feature>
<dbReference type="InterPro" id="IPR050879">
    <property type="entry name" value="Acyltransferase_3"/>
</dbReference>
<protein>
    <submittedName>
        <fullName evidence="3">Acyltransferase</fullName>
    </submittedName>
</protein>
<dbReference type="GO" id="GO:0016020">
    <property type="term" value="C:membrane"/>
    <property type="evidence" value="ECO:0007669"/>
    <property type="project" value="TreeGrafter"/>
</dbReference>
<evidence type="ECO:0000313" key="3">
    <source>
        <dbReference type="EMBL" id="RIY01317.1"/>
    </source>
</evidence>
<keyword evidence="4" id="KW-1185">Reference proteome</keyword>
<sequence>MPADVRPVQDRPGGEVETAHAPVFQRRARNRNLQWLRAVAALFVVLFHASQYMILEFGDHRFTDIFGQRFGILGVAIFFAISGALMADILKTTPAPQFLIHRILRIYPMLLIASLVLPVALLGDAGIDLRALSLVAIGQNGNYRLAVEWTLVFELFFYVALFLVAVAGLTRRLEGIALVALALSIGGTLAEPDTQARIAVKFVEIPFMSASAAFAGGLLVPWLVRRNVFHPALAGIAVAAAIAIPGTGAVGAGRLLAAVTAVILVGLAISLESDRPGRTPLQSVATRFGDWSYALYLCHMSVLRFTYDHLPLTGGAAFAAAVAGSILLSIPLGMLDLRLYAWLRRRSDRSTPESFRRWAWIYVGTYAIVAVVFLFKT</sequence>
<feature type="transmembrane region" description="Helical" evidence="1">
    <location>
        <begin position="358"/>
        <end position="375"/>
    </location>
</feature>
<feature type="transmembrane region" description="Helical" evidence="1">
    <location>
        <begin position="231"/>
        <end position="249"/>
    </location>
</feature>
<keyword evidence="1" id="KW-0812">Transmembrane</keyword>
<comment type="caution">
    <text evidence="3">The sequence shown here is derived from an EMBL/GenBank/DDBJ whole genome shotgun (WGS) entry which is preliminary data.</text>
</comment>
<keyword evidence="3" id="KW-0808">Transferase</keyword>
<dbReference type="Pfam" id="PF01757">
    <property type="entry name" value="Acyl_transf_3"/>
    <property type="match status" value="1"/>
</dbReference>
<feature type="transmembrane region" description="Helical" evidence="1">
    <location>
        <begin position="255"/>
        <end position="271"/>
    </location>
</feature>
<gene>
    <name evidence="3" type="ORF">D3218_08090</name>
</gene>
<dbReference type="GO" id="GO:0016747">
    <property type="term" value="F:acyltransferase activity, transferring groups other than amino-acyl groups"/>
    <property type="evidence" value="ECO:0007669"/>
    <property type="project" value="InterPro"/>
</dbReference>
<evidence type="ECO:0000313" key="4">
    <source>
        <dbReference type="Proteomes" id="UP000265750"/>
    </source>
</evidence>
<feature type="transmembrane region" description="Helical" evidence="1">
    <location>
        <begin position="35"/>
        <end position="54"/>
    </location>
</feature>
<dbReference type="InterPro" id="IPR002656">
    <property type="entry name" value="Acyl_transf_3_dom"/>
</dbReference>
<feature type="transmembrane region" description="Helical" evidence="1">
    <location>
        <begin position="66"/>
        <end position="85"/>
    </location>
</feature>
<feature type="transmembrane region" description="Helical" evidence="1">
    <location>
        <begin position="106"/>
        <end position="127"/>
    </location>
</feature>
<dbReference type="AlphaFoldDB" id="A0A3A1WMU1"/>
<feature type="domain" description="Acyltransferase 3" evidence="2">
    <location>
        <begin position="31"/>
        <end position="332"/>
    </location>
</feature>
<dbReference type="PANTHER" id="PTHR23028:SF53">
    <property type="entry name" value="ACYL_TRANSF_3 DOMAIN-CONTAINING PROTEIN"/>
    <property type="match status" value="1"/>
</dbReference>
<proteinExistence type="predicted"/>
<name>A0A3A1WMU1_9HYPH</name>
<keyword evidence="1" id="KW-0472">Membrane</keyword>
<dbReference type="GO" id="GO:0000271">
    <property type="term" value="P:polysaccharide biosynthetic process"/>
    <property type="evidence" value="ECO:0007669"/>
    <property type="project" value="TreeGrafter"/>
</dbReference>
<dbReference type="Proteomes" id="UP000265750">
    <property type="component" value="Unassembled WGS sequence"/>
</dbReference>